<keyword evidence="5 6" id="KW-0040">ANK repeat</keyword>
<evidence type="ECO:0000256" key="7">
    <source>
        <dbReference type="SAM" id="MobiDB-lite"/>
    </source>
</evidence>
<dbReference type="Gene3D" id="1.25.40.20">
    <property type="entry name" value="Ankyrin repeat-containing domain"/>
    <property type="match status" value="5"/>
</dbReference>
<dbReference type="Pfam" id="PF05903">
    <property type="entry name" value="Peptidase_C97"/>
    <property type="match status" value="1"/>
</dbReference>
<keyword evidence="10" id="KW-1185">Reference proteome</keyword>
<feature type="repeat" description="ANK" evidence="6">
    <location>
        <begin position="725"/>
        <end position="757"/>
    </location>
</feature>
<feature type="repeat" description="ANK" evidence="6">
    <location>
        <begin position="560"/>
        <end position="592"/>
    </location>
</feature>
<dbReference type="PANTHER" id="PTHR24123:SF33">
    <property type="entry name" value="PROTEIN HOS4"/>
    <property type="match status" value="1"/>
</dbReference>
<dbReference type="SUPFAM" id="SSF48403">
    <property type="entry name" value="Ankyrin repeat"/>
    <property type="match status" value="1"/>
</dbReference>
<feature type="repeat" description="ANK" evidence="6">
    <location>
        <begin position="692"/>
        <end position="724"/>
    </location>
</feature>
<dbReference type="Pfam" id="PF00023">
    <property type="entry name" value="Ank"/>
    <property type="match status" value="1"/>
</dbReference>
<dbReference type="Gene3D" id="3.90.1720.30">
    <property type="entry name" value="PPPDE domains"/>
    <property type="match status" value="1"/>
</dbReference>
<feature type="repeat" description="ANK" evidence="6">
    <location>
        <begin position="461"/>
        <end position="493"/>
    </location>
</feature>
<feature type="repeat" description="ANK" evidence="6">
    <location>
        <begin position="395"/>
        <end position="427"/>
    </location>
</feature>
<keyword evidence="3" id="KW-0677">Repeat</keyword>
<dbReference type="GO" id="GO:0006508">
    <property type="term" value="P:proteolysis"/>
    <property type="evidence" value="ECO:0007669"/>
    <property type="project" value="UniProtKB-KW"/>
</dbReference>
<name>A0AA36HRC3_9DINO</name>
<feature type="domain" description="PPPDE" evidence="8">
    <location>
        <begin position="38"/>
        <end position="179"/>
    </location>
</feature>
<feature type="repeat" description="ANK" evidence="6">
    <location>
        <begin position="494"/>
        <end position="526"/>
    </location>
</feature>
<dbReference type="InterPro" id="IPR051165">
    <property type="entry name" value="Multifunctional_ANK_Repeat"/>
</dbReference>
<dbReference type="InterPro" id="IPR036770">
    <property type="entry name" value="Ankyrin_rpt-contain_sf"/>
</dbReference>
<dbReference type="PROSITE" id="PS50297">
    <property type="entry name" value="ANK_REP_REGION"/>
    <property type="match status" value="10"/>
</dbReference>
<feature type="repeat" description="ANK" evidence="6">
    <location>
        <begin position="626"/>
        <end position="658"/>
    </location>
</feature>
<dbReference type="EMBL" id="CAUJNA010000224">
    <property type="protein sequence ID" value="CAJ1373916.1"/>
    <property type="molecule type" value="Genomic_DNA"/>
</dbReference>
<evidence type="ECO:0000256" key="4">
    <source>
        <dbReference type="ARBA" id="ARBA00022801"/>
    </source>
</evidence>
<feature type="compositionally biased region" description="Low complexity" evidence="7">
    <location>
        <begin position="1"/>
        <end position="17"/>
    </location>
</feature>
<feature type="region of interest" description="Disordered" evidence="7">
    <location>
        <begin position="1"/>
        <end position="28"/>
    </location>
</feature>
<evidence type="ECO:0000256" key="5">
    <source>
        <dbReference type="ARBA" id="ARBA00023043"/>
    </source>
</evidence>
<proteinExistence type="inferred from homology"/>
<evidence type="ECO:0000259" key="8">
    <source>
        <dbReference type="PROSITE" id="PS51858"/>
    </source>
</evidence>
<feature type="repeat" description="ANK" evidence="6">
    <location>
        <begin position="659"/>
        <end position="691"/>
    </location>
</feature>
<dbReference type="InterPro" id="IPR008580">
    <property type="entry name" value="PPPDE_dom"/>
</dbReference>
<evidence type="ECO:0000313" key="9">
    <source>
        <dbReference type="EMBL" id="CAJ1373916.1"/>
    </source>
</evidence>
<dbReference type="GO" id="GO:0008233">
    <property type="term" value="F:peptidase activity"/>
    <property type="evidence" value="ECO:0007669"/>
    <property type="project" value="UniProtKB-KW"/>
</dbReference>
<gene>
    <name evidence="9" type="ORF">EVOR1521_LOCUS3607</name>
</gene>
<dbReference type="InterPro" id="IPR002110">
    <property type="entry name" value="Ankyrin_rpt"/>
</dbReference>
<keyword evidence="2" id="KW-0645">Protease</keyword>
<organism evidence="9 10">
    <name type="scientific">Effrenium voratum</name>
    <dbReference type="NCBI Taxonomy" id="2562239"/>
    <lineage>
        <taxon>Eukaryota</taxon>
        <taxon>Sar</taxon>
        <taxon>Alveolata</taxon>
        <taxon>Dinophyceae</taxon>
        <taxon>Suessiales</taxon>
        <taxon>Symbiodiniaceae</taxon>
        <taxon>Effrenium</taxon>
    </lineage>
</organism>
<accession>A0AA36HRC3</accession>
<evidence type="ECO:0000256" key="6">
    <source>
        <dbReference type="PROSITE-ProRule" id="PRU00023"/>
    </source>
</evidence>
<evidence type="ECO:0000256" key="2">
    <source>
        <dbReference type="ARBA" id="ARBA00022670"/>
    </source>
</evidence>
<reference evidence="9" key="1">
    <citation type="submission" date="2023-08" db="EMBL/GenBank/DDBJ databases">
        <authorList>
            <person name="Chen Y."/>
            <person name="Shah S."/>
            <person name="Dougan E. K."/>
            <person name="Thang M."/>
            <person name="Chan C."/>
        </authorList>
    </citation>
    <scope>NUCLEOTIDE SEQUENCE</scope>
</reference>
<comment type="similarity">
    <text evidence="1">Belongs to the DeSI family.</text>
</comment>
<feature type="repeat" description="ANK" evidence="6">
    <location>
        <begin position="428"/>
        <end position="460"/>
    </location>
</feature>
<dbReference type="Proteomes" id="UP001178507">
    <property type="component" value="Unassembled WGS sequence"/>
</dbReference>
<dbReference type="PROSITE" id="PS50088">
    <property type="entry name" value="ANK_REPEAT"/>
    <property type="match status" value="11"/>
</dbReference>
<dbReference type="AlphaFoldDB" id="A0AA36HRC3"/>
<evidence type="ECO:0000256" key="1">
    <source>
        <dbReference type="ARBA" id="ARBA00008140"/>
    </source>
</evidence>
<dbReference type="SMART" id="SM01179">
    <property type="entry name" value="DUF862"/>
    <property type="match status" value="1"/>
</dbReference>
<dbReference type="Pfam" id="PF13637">
    <property type="entry name" value="Ank_4"/>
    <property type="match status" value="2"/>
</dbReference>
<evidence type="ECO:0000256" key="3">
    <source>
        <dbReference type="ARBA" id="ARBA00022737"/>
    </source>
</evidence>
<protein>
    <recommendedName>
        <fullName evidence="8">PPPDE domain-containing protein</fullName>
    </recommendedName>
</protein>
<dbReference type="Pfam" id="PF12796">
    <property type="entry name" value="Ank_2"/>
    <property type="match status" value="3"/>
</dbReference>
<dbReference type="PANTHER" id="PTHR24123">
    <property type="entry name" value="ANKYRIN REPEAT-CONTAINING"/>
    <property type="match status" value="1"/>
</dbReference>
<keyword evidence="4" id="KW-0378">Hydrolase</keyword>
<feature type="repeat" description="ANK" evidence="6">
    <location>
        <begin position="527"/>
        <end position="559"/>
    </location>
</feature>
<comment type="caution">
    <text evidence="9">The sequence shown here is derived from an EMBL/GenBank/DDBJ whole genome shotgun (WGS) entry which is preliminary data.</text>
</comment>
<dbReference type="PRINTS" id="PR01415">
    <property type="entry name" value="ANKYRIN"/>
</dbReference>
<dbReference type="InterPro" id="IPR042266">
    <property type="entry name" value="PPPDE_sf"/>
</dbReference>
<sequence length="782" mass="84131">MAARSSLSRARASARAAPGGQRGHLGGEPLELEKLKPYEVLVNIYDLDLSLSDLRRPDGLPRLLQAKPYAGVEIYGREWGYNFVEEEVSGISESKPRRRPEHSYCVTLEMGRCSLSEEEVSQLLARMCPAWRGPEYNDVHNNCLDFCDALCCALGVGVLPRPRDRDGRDVKEAKRQDASCSLWSSVSSSLLHQLRDAVLGLFDAPSTCRGCDEEPPVLVPKCQGGFSLSREPTYLPAIAGANGAVEGAACDAAAPAFWRLPSVGTWLRARPREPKGEGAAPEFSEFSEVRGLRDTQQAGERSFHDALRREVATRMELRSFRQLSLVCGQEVLGAESPWTKAAITVVVRQYVQSLEGSAEAHSARSLLRAAHAGEMAEVEALLEAPCDPDAVKKGSLRTALYAAAEQGHVDVARCLLAAGADVNKVDENGRTAMYAAALNGHQDVVREFLEAGADKDHTDNEGQTPLQIAATCRHVGAVRCLLRARALVNRVDRGGCTPLHHAAREGHPEVVQCLLAAGAEKDQAGKGGDTPLLFAAAKNRPEVVSCLLEAGADMNKANKSGFTALHVAASSGLRKVFRYMLEAGADKDKASKGGLTALHFVAMNGHQDFLSRLLEAGADKDKADDEGATPLHATALNGHQRLLRCLLSAGADKDKTDKDGRTPLNIAARSGHQEELSCLLEAGADKDKADHQGFTPLHAAAFSGQEQALGRLLEAGAHLDLTDKEGRTPMNVAAWHGHTSAVQRLLEARADKDKADRHSCTPLIAAARNGHEEAARRLLEVT</sequence>
<dbReference type="SMART" id="SM00248">
    <property type="entry name" value="ANK"/>
    <property type="match status" value="12"/>
</dbReference>
<dbReference type="PROSITE" id="PS51858">
    <property type="entry name" value="PPPDE"/>
    <property type="match status" value="1"/>
</dbReference>
<feature type="repeat" description="ANK" evidence="6">
    <location>
        <begin position="593"/>
        <end position="625"/>
    </location>
</feature>
<evidence type="ECO:0000313" key="10">
    <source>
        <dbReference type="Proteomes" id="UP001178507"/>
    </source>
</evidence>